<feature type="region of interest" description="Disordered" evidence="2">
    <location>
        <begin position="1"/>
        <end position="24"/>
    </location>
</feature>
<dbReference type="EMBL" id="MSKW01000024">
    <property type="protein sequence ID" value="OLO74955.1"/>
    <property type="molecule type" value="Genomic_DNA"/>
</dbReference>
<dbReference type="Pfam" id="PF08241">
    <property type="entry name" value="Methyltransf_11"/>
    <property type="match status" value="1"/>
</dbReference>
<evidence type="ECO:0000259" key="3">
    <source>
        <dbReference type="Pfam" id="PF08241"/>
    </source>
</evidence>
<dbReference type="PANTHER" id="PTHR44068">
    <property type="entry name" value="ZGC:194242"/>
    <property type="match status" value="1"/>
</dbReference>
<protein>
    <submittedName>
        <fullName evidence="4">SAM-dependent methyltransferase</fullName>
    </submittedName>
</protein>
<evidence type="ECO:0000313" key="5">
    <source>
        <dbReference type="Proteomes" id="UP000186769"/>
    </source>
</evidence>
<comment type="caution">
    <text evidence="4">The sequence shown here is derived from an EMBL/GenBank/DDBJ whole genome shotgun (WGS) entry which is preliminary data.</text>
</comment>
<gene>
    <name evidence="4" type="ORF">BKH15_11350</name>
</gene>
<dbReference type="Gene3D" id="3.40.50.150">
    <property type="entry name" value="Vaccinia Virus protein VP39"/>
    <property type="match status" value="1"/>
</dbReference>
<dbReference type="PANTHER" id="PTHR44068:SF11">
    <property type="entry name" value="GERANYL DIPHOSPHATE 2-C-METHYLTRANSFERASE"/>
    <property type="match status" value="1"/>
</dbReference>
<dbReference type="InterPro" id="IPR013216">
    <property type="entry name" value="Methyltransf_11"/>
</dbReference>
<dbReference type="InterPro" id="IPR029063">
    <property type="entry name" value="SAM-dependent_MTases_sf"/>
</dbReference>
<name>A0A1Q8X3U7_9ACTO</name>
<dbReference type="Proteomes" id="UP000186769">
    <property type="component" value="Unassembled WGS sequence"/>
</dbReference>
<organism evidence="4 5">
    <name type="scientific">Actinomyces oris</name>
    <dbReference type="NCBI Taxonomy" id="544580"/>
    <lineage>
        <taxon>Bacteria</taxon>
        <taxon>Bacillati</taxon>
        <taxon>Actinomycetota</taxon>
        <taxon>Actinomycetes</taxon>
        <taxon>Actinomycetales</taxon>
        <taxon>Actinomycetaceae</taxon>
        <taxon>Actinomyces</taxon>
    </lineage>
</organism>
<evidence type="ECO:0000313" key="4">
    <source>
        <dbReference type="EMBL" id="OLO74955.1"/>
    </source>
</evidence>
<dbReference type="CDD" id="cd02440">
    <property type="entry name" value="AdoMet_MTases"/>
    <property type="match status" value="1"/>
</dbReference>
<accession>A0A1Q8X3U7</accession>
<feature type="domain" description="Methyltransferase type 11" evidence="3">
    <location>
        <begin position="61"/>
        <end position="159"/>
    </location>
</feature>
<proteinExistence type="predicted"/>
<evidence type="ECO:0000256" key="1">
    <source>
        <dbReference type="ARBA" id="ARBA00022679"/>
    </source>
</evidence>
<dbReference type="GO" id="GO:0032259">
    <property type="term" value="P:methylation"/>
    <property type="evidence" value="ECO:0007669"/>
    <property type="project" value="UniProtKB-KW"/>
</dbReference>
<dbReference type="SUPFAM" id="SSF53335">
    <property type="entry name" value="S-adenosyl-L-methionine-dependent methyltransferases"/>
    <property type="match status" value="1"/>
</dbReference>
<reference evidence="4 5" key="1">
    <citation type="submission" date="2016-12" db="EMBL/GenBank/DDBJ databases">
        <title>Genomic comparison of strains in the 'Actinomyces naeslundii' group.</title>
        <authorList>
            <person name="Mughal S.R."/>
            <person name="Do T."/>
            <person name="Gilbert S.C."/>
            <person name="Witherden E.A."/>
            <person name="Didelot X."/>
            <person name="Beighton D."/>
        </authorList>
    </citation>
    <scope>NUCLEOTIDE SEQUENCE [LARGE SCALE GENOMIC DNA]</scope>
    <source>
        <strain evidence="4 5">G53E</strain>
    </source>
</reference>
<dbReference type="InterPro" id="IPR050447">
    <property type="entry name" value="Erg6_SMT_methyltransf"/>
</dbReference>
<dbReference type="GO" id="GO:0008757">
    <property type="term" value="F:S-adenosylmethionine-dependent methyltransferase activity"/>
    <property type="evidence" value="ECO:0007669"/>
    <property type="project" value="InterPro"/>
</dbReference>
<dbReference type="AlphaFoldDB" id="A0A1Q8X3U7"/>
<sequence>MEPRHRSPGLSRQKAAPTGSQFARPSSLTGRLLLRGMNIGHARLHRWGLEAAEIHPRDKVLDVGCGGGRAIARILARTRREVAGVDHSPEAVETTRRLNRSAIASGRLRVLEGSVDHLPFRDGFFNVATAFETTYFWPDLRAGLVEIRRVLSPGGRLVITNEVADREAAGHWAERLGMNVPDGRSLAVLAHEAGFLTADISLHPRHGWLRLLATR</sequence>
<dbReference type="RefSeq" id="WP_075415380.1">
    <property type="nucleotide sequence ID" value="NZ_MSKW01000024.1"/>
</dbReference>
<evidence type="ECO:0000256" key="2">
    <source>
        <dbReference type="SAM" id="MobiDB-lite"/>
    </source>
</evidence>
<keyword evidence="1 4" id="KW-0808">Transferase</keyword>
<keyword evidence="4" id="KW-0489">Methyltransferase</keyword>